<evidence type="ECO:0000313" key="12">
    <source>
        <dbReference type="EMBL" id="SSY80360.1"/>
    </source>
</evidence>
<evidence type="ECO:0000256" key="2">
    <source>
        <dbReference type="ARBA" id="ARBA00009810"/>
    </source>
</evidence>
<dbReference type="PANTHER" id="PTHR32552">
    <property type="entry name" value="FERRICHROME IRON RECEPTOR-RELATED"/>
    <property type="match status" value="1"/>
</dbReference>
<keyword evidence="13" id="KW-1185">Reference proteome</keyword>
<feature type="signal peptide" evidence="10">
    <location>
        <begin position="1"/>
        <end position="22"/>
    </location>
</feature>
<name>A0A376BTT8_9NEIS</name>
<feature type="chain" id="PRO_5016631020" evidence="10">
    <location>
        <begin position="23"/>
        <end position="720"/>
    </location>
</feature>
<dbReference type="InterPro" id="IPR012910">
    <property type="entry name" value="Plug_dom"/>
</dbReference>
<keyword evidence="8 9" id="KW-0998">Cell outer membrane</keyword>
<dbReference type="EMBL" id="UFSO01000003">
    <property type="protein sequence ID" value="SSY80360.1"/>
    <property type="molecule type" value="Genomic_DNA"/>
</dbReference>
<evidence type="ECO:0000256" key="9">
    <source>
        <dbReference type="PROSITE-ProRule" id="PRU01360"/>
    </source>
</evidence>
<comment type="subcellular location">
    <subcellularLocation>
        <location evidence="1 9">Cell outer membrane</location>
        <topology evidence="1 9">Multi-pass membrane protein</topology>
    </subcellularLocation>
</comment>
<evidence type="ECO:0000256" key="7">
    <source>
        <dbReference type="ARBA" id="ARBA00023170"/>
    </source>
</evidence>
<dbReference type="GO" id="GO:0009279">
    <property type="term" value="C:cell outer membrane"/>
    <property type="evidence" value="ECO:0007669"/>
    <property type="project" value="UniProtKB-SubCell"/>
</dbReference>
<keyword evidence="6 9" id="KW-0472">Membrane</keyword>
<dbReference type="CDD" id="cd01347">
    <property type="entry name" value="ligand_gated_channel"/>
    <property type="match status" value="1"/>
</dbReference>
<dbReference type="STRING" id="1120980.GCA_000745955_00173"/>
<keyword evidence="5 9" id="KW-0812">Transmembrane</keyword>
<proteinExistence type="inferred from homology"/>
<dbReference type="AlphaFoldDB" id="A0A376BTT8"/>
<keyword evidence="4 9" id="KW-1134">Transmembrane beta strand</keyword>
<dbReference type="InterPro" id="IPR039426">
    <property type="entry name" value="TonB-dep_rcpt-like"/>
</dbReference>
<comment type="similarity">
    <text evidence="2 9">Belongs to the TonB-dependent receptor family.</text>
</comment>
<keyword evidence="10" id="KW-0732">Signal</keyword>
<dbReference type="PROSITE" id="PS52016">
    <property type="entry name" value="TONB_DEPENDENT_REC_3"/>
    <property type="match status" value="1"/>
</dbReference>
<sequence length="720" mass="79917">MMKFNPLTFWVLGVFTSFQAAAQHPSATQELDTVVVKGKAQRSFSKASDGDLRDHVNLGLLGRQNAFTTPITVVNYDEKAFADKSPRNVVDVMAQTDASVMAFGGETNTLQGVYVRGLQLDARQFSVNGLAGLYSAYSSPTAGVGAAQLIKGASSATVGMDPEGAVGASVNIETKKAGNTPINQISLGWFGDSRWQPSVDFGRRFGANQQFGARINAKMRQGDTPRDGYEEDSKEVALNLDYRGEKLRAAIDGLYAKRKTTGGRARVQDIQLFGFRLPEAPDGKINLAPHWQQQSTQDQSVMGTFEYDVADRVMVSGGLGHMESRYWGNFAGIEIQDGTGKYRNANYNTRQGRFVAQGAQPMDFRSRTTSANVKAVGEFETGAISHRWHAAFDHVKRSRDHDTGTRVANALMSNLNIYQPTFAPAPTFSPTNTQGQNITHTAKSLALSDTLGLMDNKIRLTLGGRYQWLKQENFNNGKTFKEDRFSPMLLAAWLPSRDLVVYGNYMEDLEPGEIDDDTGNMNTPRVSKQIEMGVRKNWGNWVSTANVFQITRPGYYNGGDKQGRERNRGVELNAYANLLNQSLRPSFGLMYMKADVQDFPTYTGKLLTGTQVSSPRVIAKAGIEWDTPFARGLTLNAGVQYYGKSYQDTQKQYAFPSYTLVDVGAKYAWKLPKNQTVTLRGAVENVFNKNYWQVQRGRFDRSFAVVGMPRTFWVKADYTF</sequence>
<dbReference type="InterPro" id="IPR037066">
    <property type="entry name" value="Plug_dom_sf"/>
</dbReference>
<dbReference type="Pfam" id="PF07715">
    <property type="entry name" value="Plug"/>
    <property type="match status" value="1"/>
</dbReference>
<protein>
    <submittedName>
        <fullName evidence="12">Ferrichrome receptor FcuA</fullName>
    </submittedName>
</protein>
<keyword evidence="7 12" id="KW-0675">Receptor</keyword>
<reference evidence="12 13" key="1">
    <citation type="submission" date="2018-06" db="EMBL/GenBank/DDBJ databases">
        <authorList>
            <consortium name="Pathogen Informatics"/>
            <person name="Doyle S."/>
        </authorList>
    </citation>
    <scope>NUCLEOTIDE SEQUENCE [LARGE SCALE GENOMIC DNA]</scope>
    <source>
        <strain evidence="12 13">NCTC10283</strain>
    </source>
</reference>
<evidence type="ECO:0000259" key="11">
    <source>
        <dbReference type="Pfam" id="PF07715"/>
    </source>
</evidence>
<accession>A0A376BTT8</accession>
<dbReference type="Gene3D" id="2.40.170.20">
    <property type="entry name" value="TonB-dependent receptor, beta-barrel domain"/>
    <property type="match status" value="1"/>
</dbReference>
<dbReference type="PANTHER" id="PTHR32552:SF82">
    <property type="entry name" value="FCUA PROTEIN"/>
    <property type="match status" value="1"/>
</dbReference>
<dbReference type="SUPFAM" id="SSF56935">
    <property type="entry name" value="Porins"/>
    <property type="match status" value="1"/>
</dbReference>
<dbReference type="GO" id="GO:0015344">
    <property type="term" value="F:siderophore uptake transmembrane transporter activity"/>
    <property type="evidence" value="ECO:0007669"/>
    <property type="project" value="TreeGrafter"/>
</dbReference>
<keyword evidence="3 9" id="KW-0813">Transport</keyword>
<evidence type="ECO:0000256" key="4">
    <source>
        <dbReference type="ARBA" id="ARBA00022452"/>
    </source>
</evidence>
<dbReference type="InterPro" id="IPR036942">
    <property type="entry name" value="Beta-barrel_TonB_sf"/>
</dbReference>
<dbReference type="Gene3D" id="2.170.130.10">
    <property type="entry name" value="TonB-dependent receptor, plug domain"/>
    <property type="match status" value="1"/>
</dbReference>
<evidence type="ECO:0000256" key="5">
    <source>
        <dbReference type="ARBA" id="ARBA00022692"/>
    </source>
</evidence>
<evidence type="ECO:0000256" key="8">
    <source>
        <dbReference type="ARBA" id="ARBA00023237"/>
    </source>
</evidence>
<evidence type="ECO:0000256" key="3">
    <source>
        <dbReference type="ARBA" id="ARBA00022448"/>
    </source>
</evidence>
<evidence type="ECO:0000256" key="1">
    <source>
        <dbReference type="ARBA" id="ARBA00004571"/>
    </source>
</evidence>
<dbReference type="Proteomes" id="UP000254209">
    <property type="component" value="Unassembled WGS sequence"/>
</dbReference>
<evidence type="ECO:0000256" key="10">
    <source>
        <dbReference type="SAM" id="SignalP"/>
    </source>
</evidence>
<evidence type="ECO:0000256" key="6">
    <source>
        <dbReference type="ARBA" id="ARBA00023136"/>
    </source>
</evidence>
<organism evidence="12 13">
    <name type="scientific">Alysiella crassa</name>
    <dbReference type="NCBI Taxonomy" id="153491"/>
    <lineage>
        <taxon>Bacteria</taxon>
        <taxon>Pseudomonadati</taxon>
        <taxon>Pseudomonadota</taxon>
        <taxon>Betaproteobacteria</taxon>
        <taxon>Neisseriales</taxon>
        <taxon>Neisseriaceae</taxon>
        <taxon>Alysiella</taxon>
    </lineage>
</organism>
<gene>
    <name evidence="12" type="primary">fcuA</name>
    <name evidence="12" type="ORF">NCTC10283_01917</name>
</gene>
<evidence type="ECO:0000313" key="13">
    <source>
        <dbReference type="Proteomes" id="UP000254209"/>
    </source>
</evidence>
<feature type="domain" description="TonB-dependent receptor plug" evidence="11">
    <location>
        <begin position="68"/>
        <end position="164"/>
    </location>
</feature>